<keyword evidence="2" id="KW-1185">Reference proteome</keyword>
<dbReference type="EMBL" id="JAATJS010000003">
    <property type="protein sequence ID" value="NIX77007.1"/>
    <property type="molecule type" value="Genomic_DNA"/>
</dbReference>
<dbReference type="PANTHER" id="PTHR47197">
    <property type="entry name" value="PROTEIN NIRF"/>
    <property type="match status" value="1"/>
</dbReference>
<organism evidence="1 2">
    <name type="scientific">Microvirga terricola</name>
    <dbReference type="NCBI Taxonomy" id="2719797"/>
    <lineage>
        <taxon>Bacteria</taxon>
        <taxon>Pseudomonadati</taxon>
        <taxon>Pseudomonadota</taxon>
        <taxon>Alphaproteobacteria</taxon>
        <taxon>Hyphomicrobiales</taxon>
        <taxon>Methylobacteriaceae</taxon>
        <taxon>Microvirga</taxon>
    </lineage>
</organism>
<dbReference type="InterPro" id="IPR015943">
    <property type="entry name" value="WD40/YVTN_repeat-like_dom_sf"/>
</dbReference>
<dbReference type="InterPro" id="IPR051200">
    <property type="entry name" value="Host-pathogen_enzymatic-act"/>
</dbReference>
<evidence type="ECO:0008006" key="3">
    <source>
        <dbReference type="Google" id="ProtNLM"/>
    </source>
</evidence>
<proteinExistence type="predicted"/>
<dbReference type="PANTHER" id="PTHR47197:SF3">
    <property type="entry name" value="DIHYDRO-HEME D1 DEHYDROGENASE"/>
    <property type="match status" value="1"/>
</dbReference>
<name>A0ABX0VG67_9HYPH</name>
<accession>A0ABX0VG67</accession>
<reference evidence="1 2" key="1">
    <citation type="submission" date="2020-03" db="EMBL/GenBank/DDBJ databases">
        <title>The genome sequence of Microvirga sp. c23x22.</title>
        <authorList>
            <person name="Zhang X."/>
        </authorList>
    </citation>
    <scope>NUCLEOTIDE SEQUENCE [LARGE SCALE GENOMIC DNA]</scope>
    <source>
        <strain evidence="2">c23x22</strain>
    </source>
</reference>
<dbReference type="SUPFAM" id="SSF51004">
    <property type="entry name" value="C-terminal (heme d1) domain of cytochrome cd1-nitrite reductase"/>
    <property type="match status" value="1"/>
</dbReference>
<dbReference type="InterPro" id="IPR011048">
    <property type="entry name" value="Haem_d1_sf"/>
</dbReference>
<comment type="caution">
    <text evidence="1">The sequence shown here is derived from an EMBL/GenBank/DDBJ whole genome shotgun (WGS) entry which is preliminary data.</text>
</comment>
<evidence type="ECO:0000313" key="2">
    <source>
        <dbReference type="Proteomes" id="UP000707352"/>
    </source>
</evidence>
<dbReference type="Proteomes" id="UP000707352">
    <property type="component" value="Unassembled WGS sequence"/>
</dbReference>
<gene>
    <name evidence="1" type="ORF">HB375_10330</name>
</gene>
<dbReference type="Gene3D" id="2.130.10.10">
    <property type="entry name" value="YVTN repeat-like/Quinoprotein amine dehydrogenase"/>
    <property type="match status" value="2"/>
</dbReference>
<evidence type="ECO:0000313" key="1">
    <source>
        <dbReference type="EMBL" id="NIX77007.1"/>
    </source>
</evidence>
<sequence length="323" mass="34866">MAGLSGAIGLPHPRAAESAALQLEAKIPLGDVKGRIDHMAIDLARQHLFVAELGNKSVGILDLKASKMLSRIRGLKEPQGIGYVASTDTLYVTNAGDGSVRLFRGQDFKEIGRIELGDDADNVRVDSTDKRVFVGYGRGALAVIGAETRGKIADIALDDHPESFQLEGRGSRIFVNVPHQHSIEIVDRESGKHLAKWSTGRWSGNFPMALDEASGQVLVVFRSPATLAAFSMKDGATAASVATCQDADDVFVDAKRHRIYVSCGEGYWDVFASSEGPFRRIAHIPTAAGARTSLFAPELDRLFLAVRGGTQERAAIWVYRPVP</sequence>
<protein>
    <recommendedName>
        <fullName evidence="3">YncE family protein</fullName>
    </recommendedName>
</protein>